<dbReference type="GeneID" id="67028499"/>
<dbReference type="InterPro" id="IPR043502">
    <property type="entry name" value="DNA/RNA_pol_sf"/>
</dbReference>
<protein>
    <submittedName>
        <fullName evidence="3">Retrovirus-related Pol polyprotein from transposon</fullName>
    </submittedName>
</protein>
<reference evidence="3" key="1">
    <citation type="submission" date="2020-05" db="EMBL/GenBank/DDBJ databases">
        <title>Evolutionary and genomic comparisons of hybrid uninucleate and nonhybrid Rhizoctonia fungi.</title>
        <authorList>
            <person name="Li C."/>
            <person name="Chen X."/>
        </authorList>
    </citation>
    <scope>NUCLEOTIDE SEQUENCE</scope>
    <source>
        <strain evidence="3">AG-1 IA</strain>
    </source>
</reference>
<dbReference type="PANTHER" id="PTHR24559">
    <property type="entry name" value="TRANSPOSON TY3-I GAG-POL POLYPROTEIN"/>
    <property type="match status" value="1"/>
</dbReference>
<organism evidence="3 4">
    <name type="scientific">Rhizoctonia solani</name>
    <dbReference type="NCBI Taxonomy" id="456999"/>
    <lineage>
        <taxon>Eukaryota</taxon>
        <taxon>Fungi</taxon>
        <taxon>Dikarya</taxon>
        <taxon>Basidiomycota</taxon>
        <taxon>Agaricomycotina</taxon>
        <taxon>Agaricomycetes</taxon>
        <taxon>Cantharellales</taxon>
        <taxon>Ceratobasidiaceae</taxon>
        <taxon>Rhizoctonia</taxon>
    </lineage>
</organism>
<proteinExistence type="predicted"/>
<evidence type="ECO:0000259" key="2">
    <source>
        <dbReference type="Pfam" id="PF00078"/>
    </source>
</evidence>
<name>A0A8H8NZK4_9AGAM</name>
<dbReference type="SUPFAM" id="SSF56672">
    <property type="entry name" value="DNA/RNA polymerases"/>
    <property type="match status" value="1"/>
</dbReference>
<dbReference type="InterPro" id="IPR043128">
    <property type="entry name" value="Rev_trsase/Diguanyl_cyclase"/>
</dbReference>
<dbReference type="PANTHER" id="PTHR24559:SF444">
    <property type="entry name" value="REVERSE TRANSCRIPTASE DOMAIN-CONTAINING PROTEIN"/>
    <property type="match status" value="1"/>
</dbReference>
<evidence type="ECO:0000256" key="1">
    <source>
        <dbReference type="SAM" id="MobiDB-lite"/>
    </source>
</evidence>
<dbReference type="EMBL" id="CP059664">
    <property type="protein sequence ID" value="QRW21231.1"/>
    <property type="molecule type" value="Genomic_DNA"/>
</dbReference>
<dbReference type="RefSeq" id="XP_043181468.1">
    <property type="nucleotide sequence ID" value="XM_043326036.1"/>
</dbReference>
<dbReference type="AlphaFoldDB" id="A0A8H8NZK4"/>
<dbReference type="Gene3D" id="3.10.10.10">
    <property type="entry name" value="HIV Type 1 Reverse Transcriptase, subunit A, domain 1"/>
    <property type="match status" value="1"/>
</dbReference>
<dbReference type="Gene3D" id="3.30.70.270">
    <property type="match status" value="1"/>
</dbReference>
<dbReference type="Pfam" id="PF00078">
    <property type="entry name" value="RVT_1"/>
    <property type="match status" value="1"/>
</dbReference>
<evidence type="ECO:0000313" key="3">
    <source>
        <dbReference type="EMBL" id="QRW21231.1"/>
    </source>
</evidence>
<feature type="region of interest" description="Disordered" evidence="1">
    <location>
        <begin position="250"/>
        <end position="271"/>
    </location>
</feature>
<dbReference type="Proteomes" id="UP000650533">
    <property type="component" value="Chromosome 7"/>
</dbReference>
<dbReference type="CDD" id="cd01647">
    <property type="entry name" value="RT_LTR"/>
    <property type="match status" value="1"/>
</dbReference>
<feature type="domain" description="Reverse transcriptase" evidence="2">
    <location>
        <begin position="101"/>
        <end position="238"/>
    </location>
</feature>
<evidence type="ECO:0000313" key="4">
    <source>
        <dbReference type="Proteomes" id="UP000650533"/>
    </source>
</evidence>
<dbReference type="InterPro" id="IPR000477">
    <property type="entry name" value="RT_dom"/>
</dbReference>
<accession>A0A8H8NZK4</accession>
<dbReference type="KEGG" id="rsx:RhiXN_06220"/>
<gene>
    <name evidence="3" type="ORF">RhiXN_06220</name>
</gene>
<sequence length="271" mass="30682">MAELREMLREEAAEVCKPVNGTILLPPMRAINHRIPLIDKTKVYKFQPSRCPEALKSQFELKACNYLELGQWKHSTGSNTIPMLFLPKKKDGKVELQTVLDKRKQNANTVKLASPLLLPKDILSKVSRHQYKMLLDGKDAYKQIHVVKDDVHKTLFHTPMGTMVSRVMQQGNCNAGATYQALMNHIFAPYIGVFMFVYLDNIVIFSDTLEEHVKHIRTILRVLKQERLFLSPNKMQFLGGTAHLGTHSGQAGHLNGPAQGGLRVKMEDAQE</sequence>
<dbReference type="InterPro" id="IPR053134">
    <property type="entry name" value="RNA-dir_DNA_polymerase"/>
</dbReference>